<feature type="non-terminal residue" evidence="3">
    <location>
        <position position="331"/>
    </location>
</feature>
<dbReference type="Proteomes" id="UP000235965">
    <property type="component" value="Unassembled WGS sequence"/>
</dbReference>
<comment type="caution">
    <text evidence="3">The sequence shown here is derived from an EMBL/GenBank/DDBJ whole genome shotgun (WGS) entry which is preliminary data.</text>
</comment>
<gene>
    <name evidence="3" type="ORF">B7P43_G00759</name>
</gene>
<feature type="region of interest" description="Disordered" evidence="1">
    <location>
        <begin position="1"/>
        <end position="62"/>
    </location>
</feature>
<evidence type="ECO:0000313" key="4">
    <source>
        <dbReference type="Proteomes" id="UP000235965"/>
    </source>
</evidence>
<dbReference type="InterPro" id="IPR056519">
    <property type="entry name" value="KANSL3_1st"/>
</dbReference>
<keyword evidence="4" id="KW-1185">Reference proteome</keyword>
<feature type="compositionally biased region" description="Polar residues" evidence="1">
    <location>
        <begin position="43"/>
        <end position="55"/>
    </location>
</feature>
<feature type="compositionally biased region" description="Basic and acidic residues" evidence="1">
    <location>
        <begin position="1"/>
        <end position="11"/>
    </location>
</feature>
<dbReference type="Pfam" id="PF23154">
    <property type="entry name" value="KANSL3_1st"/>
    <property type="match status" value="1"/>
</dbReference>
<evidence type="ECO:0000313" key="3">
    <source>
        <dbReference type="EMBL" id="PNF31477.1"/>
    </source>
</evidence>
<feature type="domain" description="KANSL3 helical" evidence="2">
    <location>
        <begin position="182"/>
        <end position="279"/>
    </location>
</feature>
<accession>A0A2J7QSC4</accession>
<dbReference type="EMBL" id="NEVH01011876">
    <property type="protein sequence ID" value="PNF31477.1"/>
    <property type="molecule type" value="Genomic_DNA"/>
</dbReference>
<dbReference type="AlphaFoldDB" id="A0A2J7QSC4"/>
<dbReference type="GO" id="GO:0044545">
    <property type="term" value="C:NSL complex"/>
    <property type="evidence" value="ECO:0007669"/>
    <property type="project" value="TreeGrafter"/>
</dbReference>
<organism evidence="3 4">
    <name type="scientific">Cryptotermes secundus</name>
    <dbReference type="NCBI Taxonomy" id="105785"/>
    <lineage>
        <taxon>Eukaryota</taxon>
        <taxon>Metazoa</taxon>
        <taxon>Ecdysozoa</taxon>
        <taxon>Arthropoda</taxon>
        <taxon>Hexapoda</taxon>
        <taxon>Insecta</taxon>
        <taxon>Pterygota</taxon>
        <taxon>Neoptera</taxon>
        <taxon>Polyneoptera</taxon>
        <taxon>Dictyoptera</taxon>
        <taxon>Blattodea</taxon>
        <taxon>Blattoidea</taxon>
        <taxon>Termitoidae</taxon>
        <taxon>Kalotermitidae</taxon>
        <taxon>Cryptotermitinae</taxon>
        <taxon>Cryptotermes</taxon>
    </lineage>
</organism>
<dbReference type="PANTHER" id="PTHR13136:SF16">
    <property type="entry name" value="KAT8 REGULATORY NSL COMPLEX SUBUNIT 3"/>
    <property type="match status" value="1"/>
</dbReference>
<sequence length="331" mass="36896">MSEPQKGKDSLMKLLLSTVPGSTTMPSVPIPSPASSVAGHLSGTPNSSNLPSPVSESGEDSCTKLSSYLHQLAGQSERELNVVLMDHSYSKPWNWRPENTYAKPTKTLFVQPCAALAQTSLSSIEEEVDVDEDVAVPVPPYDMSKVRPLMQECETHVNFVRREEDVDADEWEERVSRVNWTPVQNRLFNKMVRLLQADRLARLAQAGNWNEPVLRRITVDKTVRRIRQMLASVGWDIRLTQWLHATLIENLSRQYLAAYLDVLQSLKAKVPTLVDKMIAVSTLASKTGPASAENLNNLLKRPWDPAAGSLSQHKPVSTLICCDTVKLVLLY</sequence>
<dbReference type="OrthoDB" id="6415022at2759"/>
<dbReference type="GO" id="GO:0045944">
    <property type="term" value="P:positive regulation of transcription by RNA polymerase II"/>
    <property type="evidence" value="ECO:0007669"/>
    <property type="project" value="TreeGrafter"/>
</dbReference>
<dbReference type="PANTHER" id="PTHR13136">
    <property type="entry name" value="TESTIS DEVELOPMENT PROTEIN PRTD"/>
    <property type="match status" value="1"/>
</dbReference>
<proteinExistence type="predicted"/>
<name>A0A2J7QSC4_9NEOP</name>
<reference evidence="3 4" key="1">
    <citation type="submission" date="2017-12" db="EMBL/GenBank/DDBJ databases">
        <title>Hemimetabolous genomes reveal molecular basis of termite eusociality.</title>
        <authorList>
            <person name="Harrison M.C."/>
            <person name="Jongepier E."/>
            <person name="Robertson H.M."/>
            <person name="Arning N."/>
            <person name="Bitard-Feildel T."/>
            <person name="Chao H."/>
            <person name="Childers C.P."/>
            <person name="Dinh H."/>
            <person name="Doddapaneni H."/>
            <person name="Dugan S."/>
            <person name="Gowin J."/>
            <person name="Greiner C."/>
            <person name="Han Y."/>
            <person name="Hu H."/>
            <person name="Hughes D.S.T."/>
            <person name="Huylmans A.-K."/>
            <person name="Kemena C."/>
            <person name="Kremer L.P.M."/>
            <person name="Lee S.L."/>
            <person name="Lopez-Ezquerra A."/>
            <person name="Mallet L."/>
            <person name="Monroy-Kuhn J.M."/>
            <person name="Moser A."/>
            <person name="Murali S.C."/>
            <person name="Muzny D.M."/>
            <person name="Otani S."/>
            <person name="Piulachs M.-D."/>
            <person name="Poelchau M."/>
            <person name="Qu J."/>
            <person name="Schaub F."/>
            <person name="Wada-Katsumata A."/>
            <person name="Worley K.C."/>
            <person name="Xie Q."/>
            <person name="Ylla G."/>
            <person name="Poulsen M."/>
            <person name="Gibbs R.A."/>
            <person name="Schal C."/>
            <person name="Richards S."/>
            <person name="Belles X."/>
            <person name="Korb J."/>
            <person name="Bornberg-Bauer E."/>
        </authorList>
    </citation>
    <scope>NUCLEOTIDE SEQUENCE [LARGE SCALE GENOMIC DNA]</scope>
    <source>
        <tissue evidence="3">Whole body</tissue>
    </source>
</reference>
<evidence type="ECO:0000256" key="1">
    <source>
        <dbReference type="SAM" id="MobiDB-lite"/>
    </source>
</evidence>
<dbReference type="InterPro" id="IPR026555">
    <property type="entry name" value="NSL3/Tex30"/>
</dbReference>
<evidence type="ECO:0000259" key="2">
    <source>
        <dbReference type="Pfam" id="PF23154"/>
    </source>
</evidence>
<protein>
    <recommendedName>
        <fullName evidence="2">KANSL3 helical domain-containing protein</fullName>
    </recommendedName>
</protein>